<dbReference type="EMBL" id="LAZR01001147">
    <property type="protein sequence ID" value="KKN49861.1"/>
    <property type="molecule type" value="Genomic_DNA"/>
</dbReference>
<organism evidence="2">
    <name type="scientific">marine sediment metagenome</name>
    <dbReference type="NCBI Taxonomy" id="412755"/>
    <lineage>
        <taxon>unclassified sequences</taxon>
        <taxon>metagenomes</taxon>
        <taxon>ecological metagenomes</taxon>
    </lineage>
</organism>
<sequence>MTRSKKATASKASDTKGSEAENQAAPVVEKAPEAAQPTPENGAGETKGAEAPKSLPLAADQASEVAQSVAGSGADESKAAEAPSVPDTDLEGLSAALTSDAKPSPPAETRAEAVGSLAAALQPRDEEDLIVVVIGPKGGFWRAGRHFTPEPTPILASELSDEEAAMLRDEPKLAISLMKADAAE</sequence>
<comment type="caution">
    <text evidence="2">The sequence shown here is derived from an EMBL/GenBank/DDBJ whole genome shotgun (WGS) entry which is preliminary data.</text>
</comment>
<accession>A0A0F9TLE2</accession>
<reference evidence="2" key="1">
    <citation type="journal article" date="2015" name="Nature">
        <title>Complex archaea that bridge the gap between prokaryotes and eukaryotes.</title>
        <authorList>
            <person name="Spang A."/>
            <person name="Saw J.H."/>
            <person name="Jorgensen S.L."/>
            <person name="Zaremba-Niedzwiedzka K."/>
            <person name="Martijn J."/>
            <person name="Lind A.E."/>
            <person name="van Eijk R."/>
            <person name="Schleper C."/>
            <person name="Guy L."/>
            <person name="Ettema T.J."/>
        </authorList>
    </citation>
    <scope>NUCLEOTIDE SEQUENCE</scope>
</reference>
<gene>
    <name evidence="2" type="ORF">LCGC14_0638630</name>
</gene>
<dbReference type="AlphaFoldDB" id="A0A0F9TLE2"/>
<proteinExistence type="predicted"/>
<feature type="compositionally biased region" description="Low complexity" evidence="1">
    <location>
        <begin position="23"/>
        <end position="36"/>
    </location>
</feature>
<protein>
    <recommendedName>
        <fullName evidence="3">Mu-like prophage FluMu N-terminal domain-containing protein</fullName>
    </recommendedName>
</protein>
<feature type="region of interest" description="Disordered" evidence="1">
    <location>
        <begin position="1"/>
        <end position="113"/>
    </location>
</feature>
<evidence type="ECO:0008006" key="3">
    <source>
        <dbReference type="Google" id="ProtNLM"/>
    </source>
</evidence>
<dbReference type="SUPFAM" id="SSF160059">
    <property type="entry name" value="PriA/YqbF domain"/>
    <property type="match status" value="1"/>
</dbReference>
<evidence type="ECO:0000256" key="1">
    <source>
        <dbReference type="SAM" id="MobiDB-lite"/>
    </source>
</evidence>
<name>A0A0F9TLE2_9ZZZZ</name>
<evidence type="ECO:0000313" key="2">
    <source>
        <dbReference type="EMBL" id="KKN49861.1"/>
    </source>
</evidence>